<evidence type="ECO:0000313" key="3">
    <source>
        <dbReference type="Proteomes" id="UP001224359"/>
    </source>
</evidence>
<feature type="transmembrane region" description="Helical" evidence="1">
    <location>
        <begin position="521"/>
        <end position="540"/>
    </location>
</feature>
<feature type="transmembrane region" description="Helical" evidence="1">
    <location>
        <begin position="376"/>
        <end position="396"/>
    </location>
</feature>
<dbReference type="Gene3D" id="1.20.1640.10">
    <property type="entry name" value="Multidrug efflux transporter AcrB transmembrane domain"/>
    <property type="match status" value="2"/>
</dbReference>
<feature type="transmembrane region" description="Helical" evidence="1">
    <location>
        <begin position="876"/>
        <end position="896"/>
    </location>
</feature>
<protein>
    <submittedName>
        <fullName evidence="2">Multidrug efflux pump subunit AcrB</fullName>
    </submittedName>
</protein>
<organism evidence="2 3">
    <name type="scientific">Alkalibacillus salilacus</name>
    <dbReference type="NCBI Taxonomy" id="284582"/>
    <lineage>
        <taxon>Bacteria</taxon>
        <taxon>Bacillati</taxon>
        <taxon>Bacillota</taxon>
        <taxon>Bacilli</taxon>
        <taxon>Bacillales</taxon>
        <taxon>Bacillaceae</taxon>
        <taxon>Alkalibacillus</taxon>
    </lineage>
</organism>
<dbReference type="PANTHER" id="PTHR32063">
    <property type="match status" value="1"/>
</dbReference>
<reference evidence="2 3" key="1">
    <citation type="submission" date="2023-07" db="EMBL/GenBank/DDBJ databases">
        <title>Genomic Encyclopedia of Type Strains, Phase IV (KMG-IV): sequencing the most valuable type-strain genomes for metagenomic binning, comparative biology and taxonomic classification.</title>
        <authorList>
            <person name="Goeker M."/>
        </authorList>
    </citation>
    <scope>NUCLEOTIDE SEQUENCE [LARGE SCALE GENOMIC DNA]</scope>
    <source>
        <strain evidence="2 3">DSM 16460</strain>
    </source>
</reference>
<dbReference type="PRINTS" id="PR00702">
    <property type="entry name" value="ACRIFLAVINRP"/>
</dbReference>
<feature type="transmembrane region" description="Helical" evidence="1">
    <location>
        <begin position="456"/>
        <end position="478"/>
    </location>
</feature>
<keyword evidence="1" id="KW-0812">Transmembrane</keyword>
<dbReference type="EMBL" id="JAUSTQ010000002">
    <property type="protein sequence ID" value="MDQ0158563.1"/>
    <property type="molecule type" value="Genomic_DNA"/>
</dbReference>
<feature type="transmembrane region" description="Helical" evidence="1">
    <location>
        <begin position="947"/>
        <end position="969"/>
    </location>
</feature>
<feature type="transmembrane region" description="Helical" evidence="1">
    <location>
        <begin position="850"/>
        <end position="869"/>
    </location>
</feature>
<sequence>MAFWLKRYKMIFLFFVLLLIVGIYTFFNIPQRDFPETPVNQITISTPSPGASPVEVEQNITTLIESEVSQLDGVDSYQSTSTRGFSNIVLSLEDSTNEAELVADLNQQISSLDLPDYALETNVEAVNLETPSQSYYFTASERDQLYDLQDTQQEWQDRLTSISGVASVEFNGLEEEQMVIDLDPEALQENQIQFQNVLTALEEEWQPTPMGQIQTEDGYETLTIDHYESINEISNTTIPSQNGSVPLSDLATIGLEPVEQPDYVTYQGEAAINLTVYLESGEDIPSVSDRVDNEVQNLASNLPENINFHHYFDQSSFISNIFDDLFLSLAIAVIAVILTTTLGLTWIGSFVVAIAIPSSLILGLIPLPFLDVTLNQISVIGAIIALGILVDDSIVLNDNIERRFRLGDDPLKGTFMGIKEVRNSILTSTLAIVFTFSPLIFLSGANGAFIRALPSVLIATIIASTIVALTLVPAIRYVQYKHKRKTIKANPGLLGNWLNKSGKWYAHKLVKRLIRVPKRTAALGLVLTTGLFALVVWTPFEFFPAADREEVTIDVSLNNGLTKEDTYETLQQIESDLTQSNEPIKDVSLFTSGSAPQLFTQGQGNTGEETGRLYVRIDTSETNAEAFKEEWEPELRSDYEDATIFIETIEQGPPSGAPLTVTIEGNNLDEMINLRDQYNERLREEGANLVVDNIGNLTDQTVYQPNRELLSDYQISIESINQQLALRTTGNPSTTINDGLEQYDVQLYLDRLQDDETLDLEEIVIPVNSNSGPPVVPASELIEAESEEVIPTIYHKDGDRTITIRAYADDTTPIKEAIQPDIDEFNQSHEELSLSTGAETDNQDSFFTEIIVIFSIVILLVYLLIAFQFNSLSMPFLILISVYLAIAGAILGLFVTQTPISFLAVTGMVSLTGIVVRNSLVLVDFIEQSIASNETMSKAVINAAEARFKPIILTTITSIVALTPVALGGDALFKPLAITIIAGIIFSTVLTLILVPVLYIIFNKRRHKTS</sequence>
<proteinExistence type="predicted"/>
<dbReference type="Gene3D" id="3.30.70.1440">
    <property type="entry name" value="Multidrug efflux transporter AcrB pore domain"/>
    <property type="match status" value="1"/>
</dbReference>
<dbReference type="SUPFAM" id="SSF82866">
    <property type="entry name" value="Multidrug efflux transporter AcrB transmembrane domain"/>
    <property type="match status" value="2"/>
</dbReference>
<dbReference type="InterPro" id="IPR001036">
    <property type="entry name" value="Acrflvin-R"/>
</dbReference>
<dbReference type="Gene3D" id="3.30.70.1320">
    <property type="entry name" value="Multidrug efflux transporter AcrB pore domain like"/>
    <property type="match status" value="1"/>
</dbReference>
<keyword evidence="1" id="KW-0472">Membrane</keyword>
<dbReference type="Pfam" id="PF00873">
    <property type="entry name" value="ACR_tran"/>
    <property type="match status" value="1"/>
</dbReference>
<dbReference type="RefSeq" id="WP_306974365.1">
    <property type="nucleotide sequence ID" value="NZ_JAUSTQ010000002.1"/>
</dbReference>
<feature type="transmembrane region" description="Helical" evidence="1">
    <location>
        <begin position="425"/>
        <end position="450"/>
    </location>
</feature>
<feature type="transmembrane region" description="Helical" evidence="1">
    <location>
        <begin position="902"/>
        <end position="926"/>
    </location>
</feature>
<dbReference type="PANTHER" id="PTHR32063:SF24">
    <property type="entry name" value="CATION EFFLUX SYSTEM (ACRB_ACRD_ACRF FAMILY)"/>
    <property type="match status" value="1"/>
</dbReference>
<comment type="caution">
    <text evidence="2">The sequence shown here is derived from an EMBL/GenBank/DDBJ whole genome shotgun (WGS) entry which is preliminary data.</text>
</comment>
<gene>
    <name evidence="2" type="ORF">J2S77_000519</name>
</gene>
<accession>A0ABT9VC66</accession>
<feature type="transmembrane region" description="Helical" evidence="1">
    <location>
        <begin position="975"/>
        <end position="1002"/>
    </location>
</feature>
<dbReference type="InterPro" id="IPR027463">
    <property type="entry name" value="AcrB_DN_DC_subdom"/>
</dbReference>
<dbReference type="Proteomes" id="UP001224359">
    <property type="component" value="Unassembled WGS sequence"/>
</dbReference>
<evidence type="ECO:0000256" key="1">
    <source>
        <dbReference type="SAM" id="Phobius"/>
    </source>
</evidence>
<dbReference type="Gene3D" id="3.30.2090.10">
    <property type="entry name" value="Multidrug efflux transporter AcrB TolC docking domain, DN and DC subdomains"/>
    <property type="match status" value="2"/>
</dbReference>
<name>A0ABT9VC66_9BACI</name>
<dbReference type="SUPFAM" id="SSF82714">
    <property type="entry name" value="Multidrug efflux transporter AcrB TolC docking domain, DN and DC subdomains"/>
    <property type="match status" value="2"/>
</dbReference>
<keyword evidence="3" id="KW-1185">Reference proteome</keyword>
<dbReference type="SUPFAM" id="SSF82693">
    <property type="entry name" value="Multidrug efflux transporter AcrB pore domain, PN1, PN2, PC1 and PC2 subdomains"/>
    <property type="match status" value="2"/>
</dbReference>
<feature type="transmembrane region" description="Helical" evidence="1">
    <location>
        <begin position="351"/>
        <end position="370"/>
    </location>
</feature>
<feature type="transmembrane region" description="Helical" evidence="1">
    <location>
        <begin position="325"/>
        <end position="344"/>
    </location>
</feature>
<keyword evidence="1" id="KW-1133">Transmembrane helix</keyword>
<evidence type="ECO:0000313" key="2">
    <source>
        <dbReference type="EMBL" id="MDQ0158563.1"/>
    </source>
</evidence>
<dbReference type="Gene3D" id="3.30.70.1430">
    <property type="entry name" value="Multidrug efflux transporter AcrB pore domain"/>
    <property type="match status" value="2"/>
</dbReference>